<name>A0A9N9NT65_9GLOM</name>
<dbReference type="InterPro" id="IPR046368">
    <property type="entry name" value="Tag1"/>
</dbReference>
<dbReference type="Pfam" id="PF12505">
    <property type="entry name" value="DUF3712"/>
    <property type="match status" value="1"/>
</dbReference>
<dbReference type="InterPro" id="IPR022185">
    <property type="entry name" value="DUF3712"/>
</dbReference>
<protein>
    <submittedName>
        <fullName evidence="2">7782_t:CDS:1</fullName>
    </submittedName>
</protein>
<dbReference type="PANTHER" id="PTHR35895:SF1">
    <property type="entry name" value="LIPID-BINDING SERUM GLYCOPROTEIN C-TERMINAL DOMAIN-CONTAINING PROTEIN"/>
    <property type="match status" value="1"/>
</dbReference>
<sequence>EQPNSFNTHTVGKIEDVGTLRNTIKYPSGLTLSYDKTNLGVLELPPTDTGGKSSVDMKFDSAFKVTNIEGLVKFSGDLLKESKVTFTISANDLVVDTEDFNITVANLSMSKEITIDGFGGLQDVTISDIDLANHNAIGIKAKMKNPSNVGMNMGVVNFTLTAITSHLTEKTGLIGPLVANNLTMQSKTTNEVDFILSPTNFANLFQLISCGGSILIQGVSVKPSTGANVPWLNIPIQNYKVIKPFPPLLPHEVNSLLQSIPAGEIDSSHVCSNTSKTTDTPKGTATNAPKKTDPPKAKESNPPKAKESNPPKAKESDAPKAKKSDAPKKPDAPKKTEAPKEPKEPNEPKESKESKEPKERPGLLTRSILETGVPNMIVIEKDDRFLPALT</sequence>
<proteinExistence type="predicted"/>
<evidence type="ECO:0000313" key="3">
    <source>
        <dbReference type="Proteomes" id="UP000789396"/>
    </source>
</evidence>
<feature type="non-terminal residue" evidence="2">
    <location>
        <position position="390"/>
    </location>
</feature>
<feature type="region of interest" description="Disordered" evidence="1">
    <location>
        <begin position="266"/>
        <end position="367"/>
    </location>
</feature>
<feature type="non-terminal residue" evidence="2">
    <location>
        <position position="1"/>
    </location>
</feature>
<comment type="caution">
    <text evidence="2">The sequence shown here is derived from an EMBL/GenBank/DDBJ whole genome shotgun (WGS) entry which is preliminary data.</text>
</comment>
<keyword evidence="3" id="KW-1185">Reference proteome</keyword>
<dbReference type="AlphaFoldDB" id="A0A9N9NT65"/>
<accession>A0A9N9NT65</accession>
<reference evidence="2" key="1">
    <citation type="submission" date="2021-06" db="EMBL/GenBank/DDBJ databases">
        <authorList>
            <person name="Kallberg Y."/>
            <person name="Tangrot J."/>
            <person name="Rosling A."/>
        </authorList>
    </citation>
    <scope>NUCLEOTIDE SEQUENCE</scope>
    <source>
        <strain evidence="2">IN212</strain>
    </source>
</reference>
<feature type="compositionally biased region" description="Polar residues" evidence="1">
    <location>
        <begin position="269"/>
        <end position="289"/>
    </location>
</feature>
<organism evidence="2 3">
    <name type="scientific">Racocetra fulgida</name>
    <dbReference type="NCBI Taxonomy" id="60492"/>
    <lineage>
        <taxon>Eukaryota</taxon>
        <taxon>Fungi</taxon>
        <taxon>Fungi incertae sedis</taxon>
        <taxon>Mucoromycota</taxon>
        <taxon>Glomeromycotina</taxon>
        <taxon>Glomeromycetes</taxon>
        <taxon>Diversisporales</taxon>
        <taxon>Gigasporaceae</taxon>
        <taxon>Racocetra</taxon>
    </lineage>
</organism>
<dbReference type="GO" id="GO:0000329">
    <property type="term" value="C:fungal-type vacuole membrane"/>
    <property type="evidence" value="ECO:0007669"/>
    <property type="project" value="InterPro"/>
</dbReference>
<gene>
    <name evidence="2" type="ORF">RFULGI_LOCUS14357</name>
</gene>
<evidence type="ECO:0000256" key="1">
    <source>
        <dbReference type="SAM" id="MobiDB-lite"/>
    </source>
</evidence>
<dbReference type="OrthoDB" id="16079at2759"/>
<dbReference type="EMBL" id="CAJVPZ010041430">
    <property type="protein sequence ID" value="CAG8761663.1"/>
    <property type="molecule type" value="Genomic_DNA"/>
</dbReference>
<dbReference type="PANTHER" id="PTHR35895">
    <property type="entry name" value="CHROMOSOME 16, WHOLE GENOME SHOTGUN SEQUENCE"/>
    <property type="match status" value="1"/>
</dbReference>
<evidence type="ECO:0000313" key="2">
    <source>
        <dbReference type="EMBL" id="CAG8761663.1"/>
    </source>
</evidence>
<feature type="compositionally biased region" description="Basic and acidic residues" evidence="1">
    <location>
        <begin position="290"/>
        <end position="361"/>
    </location>
</feature>
<dbReference type="Proteomes" id="UP000789396">
    <property type="component" value="Unassembled WGS sequence"/>
</dbReference>